<proteinExistence type="predicted"/>
<reference evidence="1" key="1">
    <citation type="submission" date="2018-07" db="EMBL/GenBank/DDBJ databases">
        <authorList>
            <person name="Ashton P.M."/>
            <person name="Dallman T."/>
            <person name="Nair S."/>
            <person name="De Pinna E."/>
            <person name="Peters T."/>
            <person name="Grant K."/>
        </authorList>
    </citation>
    <scope>NUCLEOTIDE SEQUENCE</scope>
    <source>
        <strain evidence="1">130299</strain>
    </source>
</reference>
<protein>
    <submittedName>
        <fullName evidence="1">Uncharacterized protein</fullName>
    </submittedName>
</protein>
<evidence type="ECO:0000313" key="1">
    <source>
        <dbReference type="EMBL" id="EBX3991460.1"/>
    </source>
</evidence>
<name>A0A5H9T5S5_SALVI</name>
<accession>A0A5H9T5S5</accession>
<gene>
    <name evidence="1" type="ORF">DRX09_06310</name>
</gene>
<comment type="caution">
    <text evidence="1">The sequence shown here is derived from an EMBL/GenBank/DDBJ whole genome shotgun (WGS) entry which is preliminary data.</text>
</comment>
<dbReference type="AlphaFoldDB" id="A0A5H9T5S5"/>
<dbReference type="EMBL" id="AAHLDC010000004">
    <property type="protein sequence ID" value="EBX3991460.1"/>
    <property type="molecule type" value="Genomic_DNA"/>
</dbReference>
<dbReference type="RefSeq" id="WP_080231230.1">
    <property type="nucleotide sequence ID" value="NZ_MXYP01000006.1"/>
</dbReference>
<organism evidence="1">
    <name type="scientific">Salmonella virchow</name>
    <dbReference type="NCBI Taxonomy" id="48409"/>
    <lineage>
        <taxon>Bacteria</taxon>
        <taxon>Pseudomonadati</taxon>
        <taxon>Pseudomonadota</taxon>
        <taxon>Gammaproteobacteria</taxon>
        <taxon>Enterobacterales</taxon>
        <taxon>Enterobacteriaceae</taxon>
        <taxon>Salmonella</taxon>
    </lineage>
</organism>
<sequence length="98" mass="10816">MDIVDVRKLAWNRRNVVAFMATVDVGTVKSTYDFADDFIAHHGIDPNSGIGGIFYDIVNNMCAGFDYLIRVGDVSVHRDNEGLPHLTILKHSGLSPVN</sequence>